<comment type="similarity">
    <text evidence="2">Belongs to the EspG family.</text>
</comment>
<gene>
    <name evidence="5" type="ORF">EWH70_09720</name>
</gene>
<dbReference type="OrthoDB" id="3623746at2"/>
<reference evidence="5 6" key="1">
    <citation type="submission" date="2019-02" db="EMBL/GenBank/DDBJ databases">
        <title>Draft genome sequence of Amycolatopsis sp. 8-3EHSu isolated from roots of Suaeda maritima.</title>
        <authorList>
            <person name="Duangmal K."/>
            <person name="Chantavorakit T."/>
        </authorList>
    </citation>
    <scope>NUCLEOTIDE SEQUENCE [LARGE SCALE GENOMIC DNA]</scope>
    <source>
        <strain evidence="5 6">8-3EHSu</strain>
    </source>
</reference>
<organism evidence="5 6">
    <name type="scientific">Amycolatopsis suaedae</name>
    <dbReference type="NCBI Taxonomy" id="2510978"/>
    <lineage>
        <taxon>Bacteria</taxon>
        <taxon>Bacillati</taxon>
        <taxon>Actinomycetota</taxon>
        <taxon>Actinomycetes</taxon>
        <taxon>Pseudonocardiales</taxon>
        <taxon>Pseudonocardiaceae</taxon>
        <taxon>Amycolatopsis</taxon>
    </lineage>
</organism>
<keyword evidence="4" id="KW-0143">Chaperone</keyword>
<sequence>MVLRKAVELSLHSVLTSMRWAGCGEPHIVFANEAVYIPPEAAPEFDRKVREELGDLGLLRGGRLTDEFADTLHLFDKPEQEFFAFVRTGDEQYSILVAARNRAAAVALHQGDRVWLKPDPTPNQAATLVEHLPEFDPAGFTPFTVARQDLRDAENGGSDIYDEPARTSPEARELLEIFSVPYYGAGFLHAARRDHRGRREQASETVKYLDIDAGRVTFAESGGDHIAVLPGTPVNLANKLAALAG</sequence>
<accession>A0A4Q7JAF8</accession>
<comment type="subcellular location">
    <subcellularLocation>
        <location evidence="1">Cytoplasm</location>
    </subcellularLocation>
</comment>
<proteinExistence type="inferred from homology"/>
<dbReference type="Proteomes" id="UP000292003">
    <property type="component" value="Unassembled WGS sequence"/>
</dbReference>
<keyword evidence="6" id="KW-1185">Reference proteome</keyword>
<evidence type="ECO:0000313" key="6">
    <source>
        <dbReference type="Proteomes" id="UP000292003"/>
    </source>
</evidence>
<evidence type="ECO:0000256" key="2">
    <source>
        <dbReference type="ARBA" id="ARBA00006411"/>
    </source>
</evidence>
<dbReference type="AlphaFoldDB" id="A0A4Q7JAF8"/>
<evidence type="ECO:0000256" key="4">
    <source>
        <dbReference type="ARBA" id="ARBA00023186"/>
    </source>
</evidence>
<evidence type="ECO:0000313" key="5">
    <source>
        <dbReference type="EMBL" id="RZQ64249.1"/>
    </source>
</evidence>
<dbReference type="EMBL" id="SFCC01000004">
    <property type="protein sequence ID" value="RZQ64249.1"/>
    <property type="molecule type" value="Genomic_DNA"/>
</dbReference>
<keyword evidence="3" id="KW-0963">Cytoplasm</keyword>
<comment type="caution">
    <text evidence="5">The sequence shown here is derived from an EMBL/GenBank/DDBJ whole genome shotgun (WGS) entry which is preliminary data.</text>
</comment>
<name>A0A4Q7JAF8_9PSEU</name>
<dbReference type="InterPro" id="IPR025734">
    <property type="entry name" value="EspG"/>
</dbReference>
<evidence type="ECO:0000256" key="3">
    <source>
        <dbReference type="ARBA" id="ARBA00022490"/>
    </source>
</evidence>
<protein>
    <submittedName>
        <fullName evidence="5">ESX secretion-associated protein EspG</fullName>
    </submittedName>
</protein>
<dbReference type="Pfam" id="PF14011">
    <property type="entry name" value="ESX-1_EspG"/>
    <property type="match status" value="1"/>
</dbReference>
<evidence type="ECO:0000256" key="1">
    <source>
        <dbReference type="ARBA" id="ARBA00004496"/>
    </source>
</evidence>